<proteinExistence type="predicted"/>
<dbReference type="Gene3D" id="3.40.390.10">
    <property type="entry name" value="Collagenase (Catalytic Domain)"/>
    <property type="match status" value="1"/>
</dbReference>
<sequence>MVINLKPINVIGFSIAESVGLKGSSQPDDIFVIKTLLNGIAPQDGGADGTLDINDLTNTPEAMEPVIDAILVFQNAHTGLLHDGRVDPEKNTIKRMRLMFNRRKGGGLDVNLTITPDGPIFGPCDARGFSAARLRLVGDEWSAFDGLAPVRQMVPIGKTRKLKLKGTNGAAVGFALESPKVEILERTSDTVTVIGRLEGDADLSVIVEGQRGPIPVRLQVRKASSIPIDVVHLGRATLANGLMIATQRAVTSVVSRIYDNQANLTFTSGTSRIVDAVTTEGRAVPIDPNKKLSIRSGFGPLTTAQEFRFDDLKSLVTNRAAITMFISTQIIDDEDSNVAGRGDPGNRMLWFNPATPGSVNTNIVPAHEIGHALGLGHITTKNNTGFLMNPTVQLNNIIIPCETLVQLPS</sequence>
<accession>A0ABS0P1E3</accession>
<dbReference type="EMBL" id="JACEGD010000011">
    <property type="protein sequence ID" value="MBH5387085.1"/>
    <property type="molecule type" value="Genomic_DNA"/>
</dbReference>
<gene>
    <name evidence="6" type="ORF">H1B27_12490</name>
</gene>
<dbReference type="InterPro" id="IPR001818">
    <property type="entry name" value="Pept_M10_metallopeptidase"/>
</dbReference>
<keyword evidence="1" id="KW-0645">Protease</keyword>
<comment type="caution">
    <text evidence="6">The sequence shown here is derived from an EMBL/GenBank/DDBJ whole genome shotgun (WGS) entry which is preliminary data.</text>
</comment>
<feature type="domain" description="Peptidase M10 metallopeptidase" evidence="5">
    <location>
        <begin position="291"/>
        <end position="393"/>
    </location>
</feature>
<dbReference type="Pfam" id="PF00413">
    <property type="entry name" value="Peptidase_M10"/>
    <property type="match status" value="1"/>
</dbReference>
<evidence type="ECO:0000259" key="5">
    <source>
        <dbReference type="Pfam" id="PF00413"/>
    </source>
</evidence>
<keyword evidence="4" id="KW-0862">Zinc</keyword>
<keyword evidence="7" id="KW-1185">Reference proteome</keyword>
<keyword evidence="3" id="KW-0378">Hydrolase</keyword>
<protein>
    <submittedName>
        <fullName evidence="6">Matrixin family metalloprotease</fullName>
    </submittedName>
</protein>
<evidence type="ECO:0000256" key="4">
    <source>
        <dbReference type="ARBA" id="ARBA00022833"/>
    </source>
</evidence>
<dbReference type="SUPFAM" id="SSF55486">
    <property type="entry name" value="Metalloproteases ('zincins'), catalytic domain"/>
    <property type="match status" value="2"/>
</dbReference>
<organism evidence="6 7">
    <name type="scientific">Bradyrhizobium diversitatis</name>
    <dbReference type="NCBI Taxonomy" id="2755406"/>
    <lineage>
        <taxon>Bacteria</taxon>
        <taxon>Pseudomonadati</taxon>
        <taxon>Pseudomonadota</taxon>
        <taxon>Alphaproteobacteria</taxon>
        <taxon>Hyphomicrobiales</taxon>
        <taxon>Nitrobacteraceae</taxon>
        <taxon>Bradyrhizobium</taxon>
    </lineage>
</organism>
<dbReference type="GO" id="GO:0008237">
    <property type="term" value="F:metallopeptidase activity"/>
    <property type="evidence" value="ECO:0007669"/>
    <property type="project" value="UniProtKB-KW"/>
</dbReference>
<evidence type="ECO:0000256" key="3">
    <source>
        <dbReference type="ARBA" id="ARBA00022801"/>
    </source>
</evidence>
<evidence type="ECO:0000256" key="2">
    <source>
        <dbReference type="ARBA" id="ARBA00022723"/>
    </source>
</evidence>
<dbReference type="Proteomes" id="UP001194539">
    <property type="component" value="Unassembled WGS sequence"/>
</dbReference>
<dbReference type="RefSeq" id="WP_197966259.1">
    <property type="nucleotide sequence ID" value="NZ_JACEGD010000011.1"/>
</dbReference>
<evidence type="ECO:0000313" key="7">
    <source>
        <dbReference type="Proteomes" id="UP001194539"/>
    </source>
</evidence>
<keyword evidence="2" id="KW-0479">Metal-binding</keyword>
<name>A0ABS0P1E3_9BRAD</name>
<evidence type="ECO:0000313" key="6">
    <source>
        <dbReference type="EMBL" id="MBH5387085.1"/>
    </source>
</evidence>
<dbReference type="InterPro" id="IPR024079">
    <property type="entry name" value="MetalloPept_cat_dom_sf"/>
</dbReference>
<keyword evidence="6" id="KW-0482">Metalloprotease</keyword>
<reference evidence="6 7" key="1">
    <citation type="submission" date="2020-07" db="EMBL/GenBank/DDBJ databases">
        <title>Bradyrhizobium diversity isolated from nodules of indigenous legumes of Western Australia.</title>
        <authorList>
            <person name="Klepa M.S."/>
        </authorList>
    </citation>
    <scope>NUCLEOTIDE SEQUENCE [LARGE SCALE GENOMIC DNA]</scope>
    <source>
        <strain evidence="6 7">CNPSo 4019</strain>
    </source>
</reference>
<evidence type="ECO:0000256" key="1">
    <source>
        <dbReference type="ARBA" id="ARBA00022670"/>
    </source>
</evidence>